<reference evidence="1 2" key="1">
    <citation type="submission" date="2019-07" db="EMBL/GenBank/DDBJ databases">
        <title>New species of Amycolatopsis and Streptomyces.</title>
        <authorList>
            <person name="Duangmal K."/>
            <person name="Teo W.F.A."/>
            <person name="Lipun K."/>
        </authorList>
    </citation>
    <scope>NUCLEOTIDE SEQUENCE [LARGE SCALE GENOMIC DNA]</scope>
    <source>
        <strain evidence="1 2">NBRC 109810</strain>
    </source>
</reference>
<accession>A0A5N8V4R0</accession>
<dbReference type="AlphaFoldDB" id="A0A5N8V4R0"/>
<keyword evidence="2" id="KW-1185">Reference proteome</keyword>
<gene>
    <name evidence="1" type="ORF">FNH09_02085</name>
</gene>
<evidence type="ECO:0000313" key="2">
    <source>
        <dbReference type="Proteomes" id="UP000325849"/>
    </source>
</evidence>
<organism evidence="1 2">
    <name type="scientific">Streptomyces adustus</name>
    <dbReference type="NCBI Taxonomy" id="1609272"/>
    <lineage>
        <taxon>Bacteria</taxon>
        <taxon>Bacillati</taxon>
        <taxon>Actinomycetota</taxon>
        <taxon>Actinomycetes</taxon>
        <taxon>Kitasatosporales</taxon>
        <taxon>Streptomycetaceae</taxon>
        <taxon>Streptomyces</taxon>
    </lineage>
</organism>
<evidence type="ECO:0000313" key="1">
    <source>
        <dbReference type="EMBL" id="MPY30147.1"/>
    </source>
</evidence>
<dbReference type="RefSeq" id="WP_152884445.1">
    <property type="nucleotide sequence ID" value="NZ_VJZD01000004.1"/>
</dbReference>
<proteinExistence type="predicted"/>
<comment type="caution">
    <text evidence="1">The sequence shown here is derived from an EMBL/GenBank/DDBJ whole genome shotgun (WGS) entry which is preliminary data.</text>
</comment>
<sequence length="90" mass="9981">MPWDVLTLDGTGFVLEQRKLGRSACRKGELARGMTLRTLVRLLPIVWGTAVFAAEQNSRGTEKPDAENSWHNSSKYFETDDASAYACQGC</sequence>
<protein>
    <submittedName>
        <fullName evidence="1">Uncharacterized protein</fullName>
    </submittedName>
</protein>
<name>A0A5N8V4R0_9ACTN</name>
<dbReference type="EMBL" id="VJZD01000004">
    <property type="protein sequence ID" value="MPY30147.1"/>
    <property type="molecule type" value="Genomic_DNA"/>
</dbReference>
<dbReference type="Proteomes" id="UP000325849">
    <property type="component" value="Unassembled WGS sequence"/>
</dbReference>